<dbReference type="RefSeq" id="XP_008726932.1">
    <property type="nucleotide sequence ID" value="XM_008728710.1"/>
</dbReference>
<accession>V9DEA0</accession>
<dbReference type="PANTHER" id="PTHR46910">
    <property type="entry name" value="TRANSCRIPTION FACTOR PDR1"/>
    <property type="match status" value="1"/>
</dbReference>
<feature type="region of interest" description="Disordered" evidence="2">
    <location>
        <begin position="609"/>
        <end position="644"/>
    </location>
</feature>
<name>V9DEA0_9EURO</name>
<dbReference type="InterPro" id="IPR007219">
    <property type="entry name" value="XnlR_reg_dom"/>
</dbReference>
<dbReference type="Proteomes" id="UP000030678">
    <property type="component" value="Unassembled WGS sequence"/>
</dbReference>
<dbReference type="GO" id="GO:0003700">
    <property type="term" value="F:DNA-binding transcription factor activity"/>
    <property type="evidence" value="ECO:0007669"/>
    <property type="project" value="InterPro"/>
</dbReference>
<feature type="domain" description="Xylanolytic transcriptional activator regulatory" evidence="3">
    <location>
        <begin position="282"/>
        <end position="354"/>
    </location>
</feature>
<dbReference type="GO" id="GO:0006351">
    <property type="term" value="P:DNA-templated transcription"/>
    <property type="evidence" value="ECO:0007669"/>
    <property type="project" value="InterPro"/>
</dbReference>
<feature type="compositionally biased region" description="Basic and acidic residues" evidence="2">
    <location>
        <begin position="609"/>
        <end position="623"/>
    </location>
</feature>
<dbReference type="InterPro" id="IPR050987">
    <property type="entry name" value="AtrR-like"/>
</dbReference>
<dbReference type="PANTHER" id="PTHR46910:SF17">
    <property type="entry name" value="SCFA-RELATED"/>
    <property type="match status" value="1"/>
</dbReference>
<dbReference type="CDD" id="cd12148">
    <property type="entry name" value="fungal_TF_MHR"/>
    <property type="match status" value="1"/>
</dbReference>
<dbReference type="GeneID" id="19982859"/>
<evidence type="ECO:0000259" key="3">
    <source>
        <dbReference type="SMART" id="SM00906"/>
    </source>
</evidence>
<dbReference type="OrthoDB" id="3266505at2759"/>
<dbReference type="Pfam" id="PF04082">
    <property type="entry name" value="Fungal_trans"/>
    <property type="match status" value="1"/>
</dbReference>
<dbReference type="HOGENOM" id="CLU_005767_1_0_1"/>
<dbReference type="GO" id="GO:0008270">
    <property type="term" value="F:zinc ion binding"/>
    <property type="evidence" value="ECO:0007669"/>
    <property type="project" value="InterPro"/>
</dbReference>
<evidence type="ECO:0000313" key="5">
    <source>
        <dbReference type="Proteomes" id="UP000030678"/>
    </source>
</evidence>
<reference evidence="4 5" key="1">
    <citation type="submission" date="2013-03" db="EMBL/GenBank/DDBJ databases">
        <title>The Genome Sequence of Cladophialophora carrionii CBS 160.54.</title>
        <authorList>
            <consortium name="The Broad Institute Genomics Platform"/>
            <person name="Cuomo C."/>
            <person name="de Hoog S."/>
            <person name="Gorbushina A."/>
            <person name="Walker B."/>
            <person name="Young S.K."/>
            <person name="Zeng Q."/>
            <person name="Gargeya S."/>
            <person name="Fitzgerald M."/>
            <person name="Haas B."/>
            <person name="Abouelleil A."/>
            <person name="Allen A.W."/>
            <person name="Alvarado L."/>
            <person name="Arachchi H.M."/>
            <person name="Berlin A.M."/>
            <person name="Chapman S.B."/>
            <person name="Gainer-Dewar J."/>
            <person name="Goldberg J."/>
            <person name="Griggs A."/>
            <person name="Gujja S."/>
            <person name="Hansen M."/>
            <person name="Howarth C."/>
            <person name="Imamovic A."/>
            <person name="Ireland A."/>
            <person name="Larimer J."/>
            <person name="McCowan C."/>
            <person name="Murphy C."/>
            <person name="Pearson M."/>
            <person name="Poon T.W."/>
            <person name="Priest M."/>
            <person name="Roberts A."/>
            <person name="Saif S."/>
            <person name="Shea T."/>
            <person name="Sisk P."/>
            <person name="Sykes S."/>
            <person name="Wortman J."/>
            <person name="Nusbaum C."/>
            <person name="Birren B."/>
        </authorList>
    </citation>
    <scope>NUCLEOTIDE SEQUENCE [LARGE SCALE GENOMIC DNA]</scope>
    <source>
        <strain evidence="4 5">CBS 160.54</strain>
    </source>
</reference>
<keyword evidence="1" id="KW-0539">Nucleus</keyword>
<dbReference type="GO" id="GO:0003677">
    <property type="term" value="F:DNA binding"/>
    <property type="evidence" value="ECO:0007669"/>
    <property type="project" value="InterPro"/>
</dbReference>
<evidence type="ECO:0000256" key="2">
    <source>
        <dbReference type="SAM" id="MobiDB-lite"/>
    </source>
</evidence>
<evidence type="ECO:0000256" key="1">
    <source>
        <dbReference type="ARBA" id="ARBA00023242"/>
    </source>
</evidence>
<dbReference type="AlphaFoldDB" id="V9DEA0"/>
<proteinExistence type="predicted"/>
<feature type="compositionally biased region" description="Polar residues" evidence="2">
    <location>
        <begin position="64"/>
        <end position="79"/>
    </location>
</feature>
<dbReference type="EMBL" id="KB822704">
    <property type="protein sequence ID" value="ETI24996.1"/>
    <property type="molecule type" value="Genomic_DNA"/>
</dbReference>
<organism evidence="4 5">
    <name type="scientific">Cladophialophora carrionii CBS 160.54</name>
    <dbReference type="NCBI Taxonomy" id="1279043"/>
    <lineage>
        <taxon>Eukaryota</taxon>
        <taxon>Fungi</taxon>
        <taxon>Dikarya</taxon>
        <taxon>Ascomycota</taxon>
        <taxon>Pezizomycotina</taxon>
        <taxon>Eurotiomycetes</taxon>
        <taxon>Chaetothyriomycetidae</taxon>
        <taxon>Chaetothyriales</taxon>
        <taxon>Herpotrichiellaceae</taxon>
        <taxon>Cladophialophora</taxon>
    </lineage>
</organism>
<protein>
    <recommendedName>
        <fullName evidence="3">Xylanolytic transcriptional activator regulatory domain-containing protein</fullName>
    </recommendedName>
</protein>
<gene>
    <name evidence="4" type="ORF">G647_04366</name>
</gene>
<dbReference type="VEuPathDB" id="FungiDB:G647_04366"/>
<dbReference type="SMART" id="SM00906">
    <property type="entry name" value="Fungal_trans"/>
    <property type="match status" value="1"/>
</dbReference>
<feature type="region of interest" description="Disordered" evidence="2">
    <location>
        <begin position="1"/>
        <end position="106"/>
    </location>
</feature>
<sequence length="735" mass="81844">MHGPATDVAVKSSGAGATCESRLSAQSPSLKRKRSIHSDAAGRAKAALPSPTSGYVPHRGLQEPSATHSPANNVQQPARSSHFDGPSPDVTDVTRTSPEESHQYGANDSTMGFAKIVLGEDDESDSSAIGNIPGDAGRSTTDTQFFPWISTPLPSLSILQVAVDAYFDRVNWYIMLFHQPSFTIRAQNILQRAAWRRDELVDVLLVATVASVGLRCVQHDKTWQGHRLLESCSVSAESLSSDLMSQIGSRFYEVMLESRIEAYQICMLLTTYHVYFGSSNFAWNVSGVSTRTAYALALHCDKTRTNNEIAREVSNRCWNHLVVSDQFSSMIFGRPAALDPAFAQLKKLKDLDDTTLPESTANLPILQGHGARISFLTYHTLKFELYHIIRQTLQSFRVMQLQSPVSVQDLTALIQVVNTTEIMLQQWHDHLPAVFKPSQWPEGNPWNVLELDECTPEEQSVRKKIGLQGFILQLLYDAARVWAHRPLLKLRVALSPEADISKIPLVDVPDSLGTSVQAALRMSRVPIHEFGGHLAQSFALMHLFTAGIILCVAPTCQPYSQMAGDAKAGVLRIIAACRAIEDESKIARHTDQMLTRLYKKTMQREMDNALRNVDKGASRDRRSLPVSVKRSPDTGDDPQPRRAPVLVSEQTSRTQVNMVSPTSATEYGGTISAFDSHVRRTDEPREEPVVSYLQFESLRHNDRMDPHDMEHLDEAYGAFEQMFNLDFAEFSFNPE</sequence>
<evidence type="ECO:0000313" key="4">
    <source>
        <dbReference type="EMBL" id="ETI24996.1"/>
    </source>
</evidence>